<dbReference type="OrthoDB" id="581131at2"/>
<keyword evidence="2" id="KW-0732">Signal</keyword>
<dbReference type="Pfam" id="PF11738">
    <property type="entry name" value="DUF3298"/>
    <property type="match status" value="1"/>
</dbReference>
<reference evidence="5" key="1">
    <citation type="submission" date="2016-11" db="EMBL/GenBank/DDBJ databases">
        <authorList>
            <person name="Varghese N."/>
            <person name="Submissions S."/>
        </authorList>
    </citation>
    <scope>NUCLEOTIDE SEQUENCE [LARGE SCALE GENOMIC DNA]</scope>
    <source>
        <strain evidence="5">DSM 3071</strain>
    </source>
</reference>
<dbReference type="EMBL" id="FQXK01000018">
    <property type="protein sequence ID" value="SHI23001.1"/>
    <property type="molecule type" value="Genomic_DNA"/>
</dbReference>
<feature type="signal peptide" evidence="2">
    <location>
        <begin position="1"/>
        <end position="31"/>
    </location>
</feature>
<proteinExistence type="predicted"/>
<accession>A0A1M5ZFU1</accession>
<evidence type="ECO:0000256" key="1">
    <source>
        <dbReference type="SAM" id="MobiDB-lite"/>
    </source>
</evidence>
<dbReference type="InterPro" id="IPR037126">
    <property type="entry name" value="PdaC/RsiV-like_sf"/>
</dbReference>
<evidence type="ECO:0000259" key="3">
    <source>
        <dbReference type="Pfam" id="PF11738"/>
    </source>
</evidence>
<dbReference type="AlphaFoldDB" id="A0A1M5ZFU1"/>
<dbReference type="GeneID" id="89509850"/>
<sequence>MKKSFRFFRVICCASLALSLILCSCSSPLIGGQKDDAQNEGAPGAGNADSSSSSSTGSSNNQSVITYKDNGFIDLNCESRRILFNSQIKEDSTYFYYVLNAKLWRTSKNDPDDTVCLFPKDDSCCVDGMKFAVYGGSVFVFAEKYADYTESAFRIDSEGNVSEITLENELTYYSSLDIYNDTLYFYSFDSDKGLVTEGYKLNSDGSIGDSYNEFADISFDFGDDLFPLHISFGSYKCSPSSIDFFGGMYCMDSVGNKSSLYFVSSDDSTASKIADISDGNIAAITKDKLIMLQNDSHGKCIYTIDLSSGERTDLLSTDGFNELGYGHSSDIELIDYDDENAFIKVDLPLTEDPVANISFDILKVSLSDGSTQLIGTITKGEKPGLYYSDLYYNFTSRGLTYTNVVDANTSLCNMSYDEMGKEVVLTTPEYNYDSSISALSEYGITLKSLHSAYYYTDDNYDIMVFRADLIVPQLPATSDAFIEFNETIAENLDVTDMAQLSLKDAKSIAEDSDPYDEYSPMDLYPYTYSYYFSELSYHDSRYVCLTTSDYEYWGGAHGLGWEYSYTLDMQDGRVLELSDVIGQTQEEFVELVCSHVTDLDEGELFCSYDETAQQIRDDYTYNDFNWFLTPEGVAVRFRSYEIAPYVAGYPVIVVPYNELTMLIQLGG</sequence>
<name>A0A1M5ZFU1_BUTFI</name>
<feature type="domain" description="DUF3298" evidence="3">
    <location>
        <begin position="615"/>
        <end position="657"/>
    </location>
</feature>
<protein>
    <recommendedName>
        <fullName evidence="3">DUF3298 domain-containing protein</fullName>
    </recommendedName>
</protein>
<evidence type="ECO:0000256" key="2">
    <source>
        <dbReference type="SAM" id="SignalP"/>
    </source>
</evidence>
<dbReference type="STRING" id="1121131.SAMN02745229_02227"/>
<keyword evidence="5" id="KW-1185">Reference proteome</keyword>
<dbReference type="Proteomes" id="UP000184278">
    <property type="component" value="Unassembled WGS sequence"/>
</dbReference>
<feature type="chain" id="PRO_5039032545" description="DUF3298 domain-containing protein" evidence="2">
    <location>
        <begin position="32"/>
        <end position="667"/>
    </location>
</feature>
<dbReference type="Gene3D" id="3.90.640.20">
    <property type="entry name" value="Heat-shock cognate protein, ATPase"/>
    <property type="match status" value="1"/>
</dbReference>
<evidence type="ECO:0000313" key="4">
    <source>
        <dbReference type="EMBL" id="SHI23001.1"/>
    </source>
</evidence>
<dbReference type="PROSITE" id="PS51257">
    <property type="entry name" value="PROKAR_LIPOPROTEIN"/>
    <property type="match status" value="1"/>
</dbReference>
<dbReference type="Gene3D" id="3.30.565.40">
    <property type="entry name" value="Fervidobacterium nodosum Rt17-B1 like"/>
    <property type="match status" value="1"/>
</dbReference>
<organism evidence="4 5">
    <name type="scientific">Butyrivibrio fibrisolvens DSM 3071</name>
    <dbReference type="NCBI Taxonomy" id="1121131"/>
    <lineage>
        <taxon>Bacteria</taxon>
        <taxon>Bacillati</taxon>
        <taxon>Bacillota</taxon>
        <taxon>Clostridia</taxon>
        <taxon>Lachnospirales</taxon>
        <taxon>Lachnospiraceae</taxon>
        <taxon>Butyrivibrio</taxon>
    </lineage>
</organism>
<dbReference type="RefSeq" id="WP_073387785.1">
    <property type="nucleotide sequence ID" value="NZ_FQXK01000018.1"/>
</dbReference>
<gene>
    <name evidence="4" type="ORF">SAMN02745229_02227</name>
</gene>
<feature type="region of interest" description="Disordered" evidence="1">
    <location>
        <begin position="36"/>
        <end position="60"/>
    </location>
</feature>
<evidence type="ECO:0000313" key="5">
    <source>
        <dbReference type="Proteomes" id="UP000184278"/>
    </source>
</evidence>
<feature type="compositionally biased region" description="Low complexity" evidence="1">
    <location>
        <begin position="41"/>
        <end position="60"/>
    </location>
</feature>
<dbReference type="InterPro" id="IPR021729">
    <property type="entry name" value="DUF3298"/>
</dbReference>